<sequence length="66" mass="7893">MQEMNKVNRKQLLQEVTELLDYYCEDCFVKKTFNKEKGKNYAQSFCINQCTIGEKIKEYGEMLVKK</sequence>
<organism evidence="1 2">
    <name type="scientific">Priestia koreensis</name>
    <dbReference type="NCBI Taxonomy" id="284581"/>
    <lineage>
        <taxon>Bacteria</taxon>
        <taxon>Bacillati</taxon>
        <taxon>Bacillota</taxon>
        <taxon>Bacilli</taxon>
        <taxon>Bacillales</taxon>
        <taxon>Bacillaceae</taxon>
        <taxon>Priestia</taxon>
    </lineage>
</organism>
<evidence type="ECO:0000313" key="1">
    <source>
        <dbReference type="EMBL" id="KOO50943.1"/>
    </source>
</evidence>
<accession>A0A0M0LJT5</accession>
<dbReference type="PATRIC" id="fig|284581.3.peg.913"/>
<dbReference type="EMBL" id="LILC01000002">
    <property type="protein sequence ID" value="KOO50943.1"/>
    <property type="molecule type" value="Genomic_DNA"/>
</dbReference>
<dbReference type="AlphaFoldDB" id="A0A0M0LJT5"/>
<comment type="caution">
    <text evidence="1">The sequence shown here is derived from an EMBL/GenBank/DDBJ whole genome shotgun (WGS) entry which is preliminary data.</text>
</comment>
<keyword evidence="2" id="KW-1185">Reference proteome</keyword>
<evidence type="ECO:0008006" key="3">
    <source>
        <dbReference type="Google" id="ProtNLM"/>
    </source>
</evidence>
<dbReference type="InterPro" id="IPR019718">
    <property type="entry name" value="DUF2602"/>
</dbReference>
<proteinExistence type="predicted"/>
<protein>
    <recommendedName>
        <fullName evidence="3">Zinc-finger domain-containing protein</fullName>
    </recommendedName>
</protein>
<gene>
    <name evidence="1" type="ORF">AMD01_03135</name>
</gene>
<dbReference type="Proteomes" id="UP000037558">
    <property type="component" value="Unassembled WGS sequence"/>
</dbReference>
<evidence type="ECO:0000313" key="2">
    <source>
        <dbReference type="Proteomes" id="UP000037558"/>
    </source>
</evidence>
<dbReference type="STRING" id="284581.AMD01_03135"/>
<reference evidence="2" key="1">
    <citation type="submission" date="2015-08" db="EMBL/GenBank/DDBJ databases">
        <title>Fjat-14210 dsm16467.</title>
        <authorList>
            <person name="Liu B."/>
            <person name="Wang J."/>
            <person name="Zhu Y."/>
            <person name="Liu G."/>
            <person name="Chen Q."/>
            <person name="Chen Z."/>
            <person name="Lan J."/>
            <person name="Che J."/>
            <person name="Ge C."/>
            <person name="Shi H."/>
            <person name="Pan Z."/>
            <person name="Liu X."/>
        </authorList>
    </citation>
    <scope>NUCLEOTIDE SEQUENCE [LARGE SCALE GENOMIC DNA]</scope>
    <source>
        <strain evidence="2">DSM 16467</strain>
    </source>
</reference>
<dbReference type="Pfam" id="PF10782">
    <property type="entry name" value="zf-C2HCIx2C"/>
    <property type="match status" value="1"/>
</dbReference>
<name>A0A0M0LJT5_9BACI</name>